<evidence type="ECO:0000256" key="1">
    <source>
        <dbReference type="SAM" id="MobiDB-lite"/>
    </source>
</evidence>
<dbReference type="RefSeq" id="XP_010762014.1">
    <property type="nucleotide sequence ID" value="XM_010763712.1"/>
</dbReference>
<evidence type="ECO:0000313" key="3">
    <source>
        <dbReference type="EMBL" id="EEH50502.2"/>
    </source>
</evidence>
<dbReference type="HOGENOM" id="CLU_1778048_0_0_1"/>
<name>C1GH45_PARBD</name>
<accession>C1GH45</accession>
<dbReference type="KEGG" id="pbn:PADG_06581"/>
<proteinExistence type="predicted"/>
<dbReference type="GeneID" id="22585273"/>
<dbReference type="VEuPathDB" id="FungiDB:PADG_06581"/>
<feature type="region of interest" description="Disordered" evidence="1">
    <location>
        <begin position="81"/>
        <end position="146"/>
    </location>
</feature>
<dbReference type="EMBL" id="KN275965">
    <property type="protein sequence ID" value="EEH50502.2"/>
    <property type="molecule type" value="Genomic_DNA"/>
</dbReference>
<evidence type="ECO:0000313" key="4">
    <source>
        <dbReference type="Proteomes" id="UP000001628"/>
    </source>
</evidence>
<dbReference type="OrthoDB" id="10507521at2759"/>
<sequence length="146" mass="16513">MSQPIGSRTILYGLLLVTTDPHFRDFRNQSKFLPLEPSSRLPNLHIPPDVGVQSPYALFTLFFSEDSIHNIVNSTNLYAKLKGDDGDTDNEAPESFGKDKKKDKEEEIPMEASAEPSIFMETSKELKTSIQQHPLEKNTSEEIKVF</sequence>
<organism evidence="3 4">
    <name type="scientific">Paracoccidioides brasiliensis (strain Pb18)</name>
    <dbReference type="NCBI Taxonomy" id="502780"/>
    <lineage>
        <taxon>Eukaryota</taxon>
        <taxon>Fungi</taxon>
        <taxon>Dikarya</taxon>
        <taxon>Ascomycota</taxon>
        <taxon>Pezizomycotina</taxon>
        <taxon>Eurotiomycetes</taxon>
        <taxon>Eurotiomycetidae</taxon>
        <taxon>Onygenales</taxon>
        <taxon>Ajellomycetaceae</taxon>
        <taxon>Paracoccidioides</taxon>
    </lineage>
</organism>
<dbReference type="InParanoid" id="C1GH45"/>
<evidence type="ECO:0000259" key="2">
    <source>
        <dbReference type="Pfam" id="PF13843"/>
    </source>
</evidence>
<dbReference type="Proteomes" id="UP000001628">
    <property type="component" value="Unassembled WGS sequence"/>
</dbReference>
<gene>
    <name evidence="3" type="ORF">PADG_06581</name>
</gene>
<protein>
    <recommendedName>
        <fullName evidence="2">PiggyBac transposable element-derived protein domain-containing protein</fullName>
    </recommendedName>
</protein>
<feature type="compositionally biased region" description="Basic and acidic residues" evidence="1">
    <location>
        <begin position="96"/>
        <end position="107"/>
    </location>
</feature>
<feature type="compositionally biased region" description="Basic and acidic residues" evidence="1">
    <location>
        <begin position="134"/>
        <end position="146"/>
    </location>
</feature>
<dbReference type="Pfam" id="PF13843">
    <property type="entry name" value="DDE_Tnp_1_7"/>
    <property type="match status" value="1"/>
</dbReference>
<reference evidence="3 4" key="1">
    <citation type="journal article" date="2011" name="PLoS Genet.">
        <title>Comparative genomic analysis of human fungal pathogens causing paracoccidioidomycosis.</title>
        <authorList>
            <person name="Desjardins C.A."/>
            <person name="Champion M.D."/>
            <person name="Holder J.W."/>
            <person name="Muszewska A."/>
            <person name="Goldberg J."/>
            <person name="Bailao A.M."/>
            <person name="Brigido M.M."/>
            <person name="Ferreira M.E."/>
            <person name="Garcia A.M."/>
            <person name="Grynberg M."/>
            <person name="Gujja S."/>
            <person name="Heiman D.I."/>
            <person name="Henn M.R."/>
            <person name="Kodira C.D."/>
            <person name="Leon-Narvaez H."/>
            <person name="Longo L.V."/>
            <person name="Ma L.J."/>
            <person name="Malavazi I."/>
            <person name="Matsuo A.L."/>
            <person name="Morais F.V."/>
            <person name="Pereira M."/>
            <person name="Rodriguez-Brito S."/>
            <person name="Sakthikumar S."/>
            <person name="Salem-Izacc S.M."/>
            <person name="Sykes S.M."/>
            <person name="Teixeira M.M."/>
            <person name="Vallejo M.C."/>
            <person name="Walter M.E."/>
            <person name="Yandava C."/>
            <person name="Young S."/>
            <person name="Zeng Q."/>
            <person name="Zucker J."/>
            <person name="Felipe M.S."/>
            <person name="Goldman G.H."/>
            <person name="Haas B.J."/>
            <person name="McEwen J.G."/>
            <person name="Nino-Vega G."/>
            <person name="Puccia R."/>
            <person name="San-Blas G."/>
            <person name="Soares C.M."/>
            <person name="Birren B.W."/>
            <person name="Cuomo C.A."/>
        </authorList>
    </citation>
    <scope>NUCLEOTIDE SEQUENCE [LARGE SCALE GENOMIC DNA]</scope>
    <source>
        <strain evidence="3 4">Pb18</strain>
    </source>
</reference>
<feature type="domain" description="PiggyBac transposable element-derived protein" evidence="2">
    <location>
        <begin position="54"/>
        <end position="98"/>
    </location>
</feature>
<dbReference type="AlphaFoldDB" id="C1GH45"/>
<keyword evidence="4" id="KW-1185">Reference proteome</keyword>
<dbReference type="InterPro" id="IPR029526">
    <property type="entry name" value="PGBD"/>
</dbReference>